<dbReference type="InterPro" id="IPR024607">
    <property type="entry name" value="Sulfatase_CS"/>
</dbReference>
<dbReference type="FunFam" id="3.40.720.10:FF:000023">
    <property type="entry name" value="Arylsulfatase A"/>
    <property type="match status" value="1"/>
</dbReference>
<gene>
    <name evidence="10" type="primary">atsA_33</name>
    <name evidence="10" type="ORF">Pan54_31680</name>
</gene>
<evidence type="ECO:0000256" key="2">
    <source>
        <dbReference type="ARBA" id="ARBA00008779"/>
    </source>
</evidence>
<dbReference type="GO" id="GO:0004065">
    <property type="term" value="F:arylsulfatase activity"/>
    <property type="evidence" value="ECO:0007669"/>
    <property type="project" value="UniProtKB-EC"/>
</dbReference>
<dbReference type="Pfam" id="PF14707">
    <property type="entry name" value="Sulfatase_C"/>
    <property type="match status" value="1"/>
</dbReference>
<feature type="signal peptide" evidence="8">
    <location>
        <begin position="1"/>
        <end position="21"/>
    </location>
</feature>
<dbReference type="PROSITE" id="PS00149">
    <property type="entry name" value="SULFATASE_2"/>
    <property type="match status" value="1"/>
</dbReference>
<evidence type="ECO:0000256" key="8">
    <source>
        <dbReference type="SAM" id="SignalP"/>
    </source>
</evidence>
<dbReference type="RefSeq" id="WP_207310149.1">
    <property type="nucleotide sequence ID" value="NZ_SJPG01000001.1"/>
</dbReference>
<dbReference type="Pfam" id="PF00884">
    <property type="entry name" value="Sulfatase"/>
    <property type="match status" value="1"/>
</dbReference>
<dbReference type="Gene3D" id="3.30.1120.10">
    <property type="match status" value="1"/>
</dbReference>
<comment type="similarity">
    <text evidence="2">Belongs to the sulfatase family.</text>
</comment>
<evidence type="ECO:0000256" key="5">
    <source>
        <dbReference type="ARBA" id="ARBA00022801"/>
    </source>
</evidence>
<dbReference type="PROSITE" id="PS00523">
    <property type="entry name" value="SULFATASE_1"/>
    <property type="match status" value="1"/>
</dbReference>
<keyword evidence="3" id="KW-0479">Metal-binding</keyword>
<proteinExistence type="inferred from homology"/>
<evidence type="ECO:0000313" key="10">
    <source>
        <dbReference type="EMBL" id="TWT62426.1"/>
    </source>
</evidence>
<comment type="cofactor">
    <cofactor evidence="1">
        <name>Ca(2+)</name>
        <dbReference type="ChEBI" id="CHEBI:29108"/>
    </cofactor>
</comment>
<reference evidence="10 11" key="1">
    <citation type="submission" date="2019-02" db="EMBL/GenBank/DDBJ databases">
        <title>Deep-cultivation of Planctomycetes and their phenomic and genomic characterization uncovers novel biology.</title>
        <authorList>
            <person name="Wiegand S."/>
            <person name="Jogler M."/>
            <person name="Boedeker C."/>
            <person name="Pinto D."/>
            <person name="Vollmers J."/>
            <person name="Rivas-Marin E."/>
            <person name="Kohn T."/>
            <person name="Peeters S.H."/>
            <person name="Heuer A."/>
            <person name="Rast P."/>
            <person name="Oberbeckmann S."/>
            <person name="Bunk B."/>
            <person name="Jeske O."/>
            <person name="Meyerdierks A."/>
            <person name="Storesund J.E."/>
            <person name="Kallscheuer N."/>
            <person name="Luecker S."/>
            <person name="Lage O.M."/>
            <person name="Pohl T."/>
            <person name="Merkel B.J."/>
            <person name="Hornburger P."/>
            <person name="Mueller R.-W."/>
            <person name="Bruemmer F."/>
            <person name="Labrenz M."/>
            <person name="Spormann A.M."/>
            <person name="Op Den Camp H."/>
            <person name="Overmann J."/>
            <person name="Amann R."/>
            <person name="Jetten M.S.M."/>
            <person name="Mascher T."/>
            <person name="Medema M.H."/>
            <person name="Devos D.P."/>
            <person name="Kaster A.-K."/>
            <person name="Ovreas L."/>
            <person name="Rohde M."/>
            <person name="Galperin M.Y."/>
            <person name="Jogler C."/>
        </authorList>
    </citation>
    <scope>NUCLEOTIDE SEQUENCE [LARGE SCALE GENOMIC DNA]</scope>
    <source>
        <strain evidence="10 11">Pan54</strain>
    </source>
</reference>
<keyword evidence="11" id="KW-1185">Reference proteome</keyword>
<dbReference type="PANTHER" id="PTHR42693">
    <property type="entry name" value="ARYLSULFATASE FAMILY MEMBER"/>
    <property type="match status" value="1"/>
</dbReference>
<evidence type="ECO:0000313" key="11">
    <source>
        <dbReference type="Proteomes" id="UP000316095"/>
    </source>
</evidence>
<feature type="domain" description="Sulfatase N-terminal" evidence="9">
    <location>
        <begin position="23"/>
        <end position="349"/>
    </location>
</feature>
<evidence type="ECO:0000256" key="1">
    <source>
        <dbReference type="ARBA" id="ARBA00001913"/>
    </source>
</evidence>
<evidence type="ECO:0000259" key="9">
    <source>
        <dbReference type="Pfam" id="PF00884"/>
    </source>
</evidence>
<name>A0A5C5XGX6_9PLAN</name>
<keyword evidence="4 8" id="KW-0732">Signal</keyword>
<dbReference type="InterPro" id="IPR017850">
    <property type="entry name" value="Alkaline_phosphatase_core_sf"/>
</dbReference>
<evidence type="ECO:0000256" key="3">
    <source>
        <dbReference type="ARBA" id="ARBA00022723"/>
    </source>
</evidence>
<dbReference type="GO" id="GO:0046872">
    <property type="term" value="F:metal ion binding"/>
    <property type="evidence" value="ECO:0007669"/>
    <property type="project" value="UniProtKB-KW"/>
</dbReference>
<accession>A0A5C5XGX6</accession>
<evidence type="ECO:0000256" key="4">
    <source>
        <dbReference type="ARBA" id="ARBA00022729"/>
    </source>
</evidence>
<protein>
    <submittedName>
        <fullName evidence="10">Arylsulfatase</fullName>
        <ecNumber evidence="10">3.1.6.1</ecNumber>
    </submittedName>
</protein>
<keyword evidence="5 10" id="KW-0378">Hydrolase</keyword>
<feature type="chain" id="PRO_5023016759" evidence="8">
    <location>
        <begin position="22"/>
        <end position="462"/>
    </location>
</feature>
<dbReference type="PANTHER" id="PTHR42693:SF11">
    <property type="entry name" value="ARYLSULFATASE A"/>
    <property type="match status" value="1"/>
</dbReference>
<dbReference type="Gene3D" id="3.40.720.10">
    <property type="entry name" value="Alkaline Phosphatase, subunit A"/>
    <property type="match status" value="1"/>
</dbReference>
<dbReference type="InterPro" id="IPR000917">
    <property type="entry name" value="Sulfatase_N"/>
</dbReference>
<dbReference type="SUPFAM" id="SSF53649">
    <property type="entry name" value="Alkaline phosphatase-like"/>
    <property type="match status" value="1"/>
</dbReference>
<evidence type="ECO:0000256" key="6">
    <source>
        <dbReference type="ARBA" id="ARBA00022837"/>
    </source>
</evidence>
<dbReference type="AlphaFoldDB" id="A0A5C5XGX6"/>
<keyword evidence="6" id="KW-0106">Calcium</keyword>
<sequence length="462" mass="51787" precursor="true">MRQFLLACLLFCSMLSTPVEASPNFVVIFCDDLGYGDLSCFGHPTIRTPNLDEMAAEGQKWTNFYVGASVCTPSRAALMTGRLPIRNGMMSAKRRVLFPNSNGGLPASETTIAEHLKTKGYATAAIGKWHLGHKEQFLPTNHGFDSYWGIPYSNDMDAVKGFPNYRQKSKDDPNYYAPIEQYQVPIIHNTKVVEQPADQHTITQRYTDHAVEFINENKDKPFFVYLAHNLPHIPLYAGEKFLGKSSRGIFGDVIEEIDHGVGQILDTLRELDLDENTLVVFTSDNGPWLPFETHGGSAGLLREGKGSTFEGGMREPTIFWMPGTVQPGVQLELGATMDLLPTFCSMAGVDYQSDATLDGYDLSALLKGESKTSPRDRVFYWREEQIYAVRQGPWKAHFITAGCYGIGPKKEVHEKPELYNLSQDPSEKYNIAARHPEIVQQLTELAEVHRQSIEPVENQLEK</sequence>
<organism evidence="10 11">
    <name type="scientific">Rubinisphaera italica</name>
    <dbReference type="NCBI Taxonomy" id="2527969"/>
    <lineage>
        <taxon>Bacteria</taxon>
        <taxon>Pseudomonadati</taxon>
        <taxon>Planctomycetota</taxon>
        <taxon>Planctomycetia</taxon>
        <taxon>Planctomycetales</taxon>
        <taxon>Planctomycetaceae</taxon>
        <taxon>Rubinisphaera</taxon>
    </lineage>
</organism>
<dbReference type="Proteomes" id="UP000316095">
    <property type="component" value="Unassembled WGS sequence"/>
</dbReference>
<dbReference type="InterPro" id="IPR050738">
    <property type="entry name" value="Sulfatase"/>
</dbReference>
<dbReference type="CDD" id="cd16026">
    <property type="entry name" value="GALNS_like"/>
    <property type="match status" value="1"/>
</dbReference>
<comment type="caution">
    <text evidence="10">The sequence shown here is derived from an EMBL/GenBank/DDBJ whole genome shotgun (WGS) entry which is preliminary data.</text>
</comment>
<dbReference type="EC" id="3.1.6.1" evidence="10"/>
<evidence type="ECO:0000256" key="7">
    <source>
        <dbReference type="ARBA" id="ARBA00023180"/>
    </source>
</evidence>
<keyword evidence="7" id="KW-0325">Glycoprotein</keyword>
<dbReference type="EMBL" id="SJPG01000001">
    <property type="protein sequence ID" value="TWT62426.1"/>
    <property type="molecule type" value="Genomic_DNA"/>
</dbReference>